<protein>
    <recommendedName>
        <fullName evidence="8">Ribonuclease Z</fullName>
        <shortName evidence="8">RNase Z</shortName>
        <ecNumber evidence="8">3.1.26.11</ecNumber>
    </recommendedName>
    <alternativeName>
        <fullName evidence="8">tRNA 3 endonuclease</fullName>
    </alternativeName>
    <alternativeName>
        <fullName evidence="8">tRNase Z</fullName>
    </alternativeName>
</protein>
<feature type="active site" description="Proton acceptor" evidence="8">
    <location>
        <position position="64"/>
    </location>
</feature>
<keyword evidence="7 8" id="KW-0862">Zinc</keyword>
<comment type="function">
    <text evidence="8">Zinc phosphodiesterase, which displays some tRNA 3'-processing endonuclease activity. Probably involved in tRNA maturation, by removing a 3'-trailer from precursor tRNA.</text>
</comment>
<evidence type="ECO:0000256" key="6">
    <source>
        <dbReference type="ARBA" id="ARBA00022801"/>
    </source>
</evidence>
<dbReference type="NCBIfam" id="NF000801">
    <property type="entry name" value="PRK00055.1-3"/>
    <property type="match status" value="1"/>
</dbReference>
<feature type="binding site" evidence="8">
    <location>
        <position position="62"/>
    </location>
    <ligand>
        <name>Zn(2+)</name>
        <dbReference type="ChEBI" id="CHEBI:29105"/>
        <label>1</label>
        <note>catalytic</note>
    </ligand>
</feature>
<feature type="binding site" evidence="8">
    <location>
        <position position="210"/>
    </location>
    <ligand>
        <name>Zn(2+)</name>
        <dbReference type="ChEBI" id="CHEBI:29105"/>
        <label>2</label>
        <note>catalytic</note>
    </ligand>
</feature>
<dbReference type="OrthoDB" id="9800940at2"/>
<keyword evidence="3 8" id="KW-0540">Nuclease</keyword>
<evidence type="ECO:0000313" key="9">
    <source>
        <dbReference type="EMBL" id="SEF06111.1"/>
    </source>
</evidence>
<keyword evidence="10" id="KW-1185">Reference proteome</keyword>
<dbReference type="CDD" id="cd07717">
    <property type="entry name" value="RNaseZ_ZiPD-like_MBL-fold"/>
    <property type="match status" value="1"/>
</dbReference>
<evidence type="ECO:0000256" key="8">
    <source>
        <dbReference type="HAMAP-Rule" id="MF_01818"/>
    </source>
</evidence>
<dbReference type="SUPFAM" id="SSF56281">
    <property type="entry name" value="Metallo-hydrolase/oxidoreductase"/>
    <property type="match status" value="1"/>
</dbReference>
<feature type="binding site" evidence="8">
    <location>
        <position position="140"/>
    </location>
    <ligand>
        <name>Zn(2+)</name>
        <dbReference type="ChEBI" id="CHEBI:29105"/>
        <label>1</label>
        <note>catalytic</note>
    </ligand>
</feature>
<feature type="binding site" evidence="8">
    <location>
        <position position="65"/>
    </location>
    <ligand>
        <name>Zn(2+)</name>
        <dbReference type="ChEBI" id="CHEBI:29105"/>
        <label>2</label>
        <note>catalytic</note>
    </ligand>
</feature>
<keyword evidence="4 8" id="KW-0479">Metal-binding</keyword>
<proteinExistence type="inferred from homology"/>
<comment type="catalytic activity">
    <reaction evidence="8">
        <text>Endonucleolytic cleavage of RNA, removing extra 3' nucleotides from tRNA precursor, generating 3' termini of tRNAs. A 3'-hydroxy group is left at the tRNA terminus and a 5'-phosphoryl group is left at the trailer molecule.</text>
        <dbReference type="EC" id="3.1.26.11"/>
    </reaction>
</comment>
<evidence type="ECO:0000256" key="5">
    <source>
        <dbReference type="ARBA" id="ARBA00022759"/>
    </source>
</evidence>
<evidence type="ECO:0000256" key="4">
    <source>
        <dbReference type="ARBA" id="ARBA00022723"/>
    </source>
</evidence>
<organism evidence="9 10">
    <name type="scientific">Salinimicrobium catena</name>
    <dbReference type="NCBI Taxonomy" id="390640"/>
    <lineage>
        <taxon>Bacteria</taxon>
        <taxon>Pseudomonadati</taxon>
        <taxon>Bacteroidota</taxon>
        <taxon>Flavobacteriia</taxon>
        <taxon>Flavobacteriales</taxon>
        <taxon>Flavobacteriaceae</taxon>
        <taxon>Salinimicrobium</taxon>
    </lineage>
</organism>
<comment type="similarity">
    <text evidence="8">Belongs to the RNase Z family.</text>
</comment>
<feature type="binding site" evidence="8">
    <location>
        <position position="268"/>
    </location>
    <ligand>
        <name>Zn(2+)</name>
        <dbReference type="ChEBI" id="CHEBI:29105"/>
        <label>2</label>
        <note>catalytic</note>
    </ligand>
</feature>
<dbReference type="RefSeq" id="WP_093113783.1">
    <property type="nucleotide sequence ID" value="NZ_FNGG01000006.1"/>
</dbReference>
<comment type="cofactor">
    <cofactor evidence="8">
        <name>Zn(2+)</name>
        <dbReference type="ChEBI" id="CHEBI:29105"/>
    </cofactor>
    <text evidence="8">Binds 2 Zn(2+) ions.</text>
</comment>
<sequence>MKLTILGCYAATPRTLTNPTSQVLELNNELFLIDCGEGTQVELRRNKVKFSKIKHVFISHLHGDHFFGLIGLISTFMLLGRETELHIYGPKGIKEIITLQLKMSKSWTSYPLYFHELTGREPEVILETKKVTVETIPLDHRVYTNGFLFREKPGDRKLLMEEVEKYPIDVAYYRGIKKGKDAVLDDGTVIPNELLTADPEPPLSYAFCSDTAYKPEIASQLKNVSVLYHEATFLEEHAYLAAPTKHSTAKEAAAIARSASVSKLILGHFSTRYDSILPFKEEAKEIFPEVELAEDGKNFSFY</sequence>
<dbReference type="InterPro" id="IPR013471">
    <property type="entry name" value="RNase_Z/BN"/>
</dbReference>
<dbReference type="EC" id="3.1.26.11" evidence="8"/>
<dbReference type="Proteomes" id="UP000199448">
    <property type="component" value="Unassembled WGS sequence"/>
</dbReference>
<dbReference type="Gene3D" id="3.60.15.10">
    <property type="entry name" value="Ribonuclease Z/Hydroxyacylglutathione hydrolase-like"/>
    <property type="match status" value="1"/>
</dbReference>
<reference evidence="9 10" key="1">
    <citation type="submission" date="2016-10" db="EMBL/GenBank/DDBJ databases">
        <authorList>
            <person name="de Groot N.N."/>
        </authorList>
    </citation>
    <scope>NUCLEOTIDE SEQUENCE [LARGE SCALE GENOMIC DNA]</scope>
    <source>
        <strain evidence="9 10">DSM 23553</strain>
    </source>
</reference>
<accession>A0A1H5NZ47</accession>
<keyword evidence="6 8" id="KW-0378">Hydrolase</keyword>
<dbReference type="PANTHER" id="PTHR46018:SF2">
    <property type="entry name" value="ZINC PHOSPHODIESTERASE ELAC PROTEIN 1"/>
    <property type="match status" value="1"/>
</dbReference>
<name>A0A1H5NZ47_9FLAO</name>
<comment type="subunit">
    <text evidence="1 8">Homodimer.</text>
</comment>
<keyword evidence="5 8" id="KW-0255">Endonuclease</keyword>
<dbReference type="PANTHER" id="PTHR46018">
    <property type="entry name" value="ZINC PHOSPHODIESTERASE ELAC PROTEIN 1"/>
    <property type="match status" value="1"/>
</dbReference>
<gene>
    <name evidence="8" type="primary">rnz</name>
    <name evidence="9" type="ORF">SAMN04488034_106109</name>
</gene>
<feature type="binding site" evidence="8">
    <location>
        <position position="60"/>
    </location>
    <ligand>
        <name>Zn(2+)</name>
        <dbReference type="ChEBI" id="CHEBI:29105"/>
        <label>1</label>
        <note>catalytic</note>
    </ligand>
</feature>
<dbReference type="Pfam" id="PF23023">
    <property type="entry name" value="Anti-Pycsar_Apyc1"/>
    <property type="match status" value="1"/>
</dbReference>
<evidence type="ECO:0000256" key="2">
    <source>
        <dbReference type="ARBA" id="ARBA00022694"/>
    </source>
</evidence>
<keyword evidence="2 8" id="KW-0819">tRNA processing</keyword>
<feature type="binding site" evidence="8">
    <location>
        <position position="64"/>
    </location>
    <ligand>
        <name>Zn(2+)</name>
        <dbReference type="ChEBI" id="CHEBI:29105"/>
        <label>2</label>
        <note>catalytic</note>
    </ligand>
</feature>
<evidence type="ECO:0000256" key="1">
    <source>
        <dbReference type="ARBA" id="ARBA00011738"/>
    </source>
</evidence>
<evidence type="ECO:0000256" key="7">
    <source>
        <dbReference type="ARBA" id="ARBA00022833"/>
    </source>
</evidence>
<evidence type="ECO:0000313" key="10">
    <source>
        <dbReference type="Proteomes" id="UP000199448"/>
    </source>
</evidence>
<dbReference type="EMBL" id="FNUG01000006">
    <property type="protein sequence ID" value="SEF06111.1"/>
    <property type="molecule type" value="Genomic_DNA"/>
</dbReference>
<dbReference type="AlphaFoldDB" id="A0A1H5NZ47"/>
<dbReference type="STRING" id="390640.SAMN04488034_106109"/>
<feature type="binding site" evidence="8">
    <location>
        <position position="210"/>
    </location>
    <ligand>
        <name>Zn(2+)</name>
        <dbReference type="ChEBI" id="CHEBI:29105"/>
        <label>1</label>
        <note>catalytic</note>
    </ligand>
</feature>
<dbReference type="GO" id="GO:0008270">
    <property type="term" value="F:zinc ion binding"/>
    <property type="evidence" value="ECO:0007669"/>
    <property type="project" value="UniProtKB-UniRule"/>
</dbReference>
<dbReference type="HAMAP" id="MF_01818">
    <property type="entry name" value="RNase_Z_BN"/>
    <property type="match status" value="1"/>
</dbReference>
<dbReference type="NCBIfam" id="TIGR02651">
    <property type="entry name" value="RNase_Z"/>
    <property type="match status" value="1"/>
</dbReference>
<dbReference type="InterPro" id="IPR036866">
    <property type="entry name" value="RibonucZ/Hydroxyglut_hydro"/>
</dbReference>
<dbReference type="GO" id="GO:0042781">
    <property type="term" value="F:3'-tRNA processing endoribonuclease activity"/>
    <property type="evidence" value="ECO:0007669"/>
    <property type="project" value="UniProtKB-UniRule"/>
</dbReference>
<evidence type="ECO:0000256" key="3">
    <source>
        <dbReference type="ARBA" id="ARBA00022722"/>
    </source>
</evidence>